<dbReference type="AlphaFoldDB" id="A0AAE4QRK2"/>
<feature type="non-terminal residue" evidence="2">
    <location>
        <position position="1"/>
    </location>
</feature>
<proteinExistence type="predicted"/>
<evidence type="ECO:0000313" key="2">
    <source>
        <dbReference type="EMBL" id="MDV6237823.1"/>
    </source>
</evidence>
<accession>A0AAE4QRK2</accession>
<evidence type="ECO:0000256" key="1">
    <source>
        <dbReference type="SAM" id="Phobius"/>
    </source>
</evidence>
<feature type="transmembrane region" description="Helical" evidence="1">
    <location>
        <begin position="99"/>
        <end position="120"/>
    </location>
</feature>
<sequence>RGKYFRKIVSRPFGPSDVGKPESLCDIVLIIVVIKMKKTEKDNLPNKKPTLLYIYRRMLRPRFIIPILIMYASTLFLLTEIYGKEILVNEFVLKHGTKITLTLVAFISMGFLISAIYSLIKSERNFYDVDLNAKIETNEKLKEILNLEIEKVKKLQNISPPNTEREITQESLNGNVGKSRRNLLFEGVLEGF</sequence>
<evidence type="ECO:0000313" key="3">
    <source>
        <dbReference type="Proteomes" id="UP000232122"/>
    </source>
</evidence>
<keyword evidence="3" id="KW-1185">Reference proteome</keyword>
<name>A0AAE4QRK2_9LEPT</name>
<gene>
    <name evidence="2" type="ORF">CH379_019525</name>
</gene>
<reference evidence="2 3" key="1">
    <citation type="journal article" date="2018" name="Microb. Genom.">
        <title>Deciphering the unexplored Leptospira diversity from soils uncovers genomic evolution to virulence.</title>
        <authorList>
            <person name="Thibeaux R."/>
            <person name="Iraola G."/>
            <person name="Ferres I."/>
            <person name="Bierque E."/>
            <person name="Girault D."/>
            <person name="Soupe-Gilbert M.E."/>
            <person name="Picardeau M."/>
            <person name="Goarant C."/>
        </authorList>
    </citation>
    <scope>NUCLEOTIDE SEQUENCE [LARGE SCALE GENOMIC DNA]</scope>
    <source>
        <strain evidence="2 3">ATI7-C-A5</strain>
    </source>
</reference>
<keyword evidence="1" id="KW-0472">Membrane</keyword>
<dbReference type="Proteomes" id="UP000232122">
    <property type="component" value="Unassembled WGS sequence"/>
</dbReference>
<dbReference type="EMBL" id="NPEF02000037">
    <property type="protein sequence ID" value="MDV6237823.1"/>
    <property type="molecule type" value="Genomic_DNA"/>
</dbReference>
<keyword evidence="1" id="KW-1133">Transmembrane helix</keyword>
<comment type="caution">
    <text evidence="2">The sequence shown here is derived from an EMBL/GenBank/DDBJ whole genome shotgun (WGS) entry which is preliminary data.</text>
</comment>
<feature type="transmembrane region" description="Helical" evidence="1">
    <location>
        <begin position="63"/>
        <end position="79"/>
    </location>
</feature>
<protein>
    <submittedName>
        <fullName evidence="2">Uncharacterized protein</fullName>
    </submittedName>
</protein>
<keyword evidence="1" id="KW-0812">Transmembrane</keyword>
<organism evidence="2 3">
    <name type="scientific">Leptospira ellisii</name>
    <dbReference type="NCBI Taxonomy" id="2023197"/>
    <lineage>
        <taxon>Bacteria</taxon>
        <taxon>Pseudomonadati</taxon>
        <taxon>Spirochaetota</taxon>
        <taxon>Spirochaetia</taxon>
        <taxon>Leptospirales</taxon>
        <taxon>Leptospiraceae</taxon>
        <taxon>Leptospira</taxon>
    </lineage>
</organism>